<dbReference type="SMART" id="SM00448">
    <property type="entry name" value="REC"/>
    <property type="match status" value="1"/>
</dbReference>
<keyword evidence="13" id="KW-1185">Reference proteome</keyword>
<protein>
    <recommendedName>
        <fullName evidence="1">Phosphate regulon transcriptional regulatory protein PhoB</fullName>
    </recommendedName>
</protein>
<keyword evidence="5 9" id="KW-0238">DNA-binding</keyword>
<evidence type="ECO:0000313" key="12">
    <source>
        <dbReference type="EMBL" id="RDU73820.1"/>
    </source>
</evidence>
<evidence type="ECO:0000256" key="9">
    <source>
        <dbReference type="PROSITE-ProRule" id="PRU01091"/>
    </source>
</evidence>
<evidence type="ECO:0000259" key="10">
    <source>
        <dbReference type="PROSITE" id="PS50110"/>
    </source>
</evidence>
<feature type="DNA-binding region" description="OmpR/PhoB-type" evidence="9">
    <location>
        <begin position="124"/>
        <end position="220"/>
    </location>
</feature>
<comment type="caution">
    <text evidence="12">The sequence shown here is derived from an EMBL/GenBank/DDBJ whole genome shotgun (WGS) entry which is preliminary data.</text>
</comment>
<dbReference type="Pfam" id="PF00486">
    <property type="entry name" value="Trans_reg_C"/>
    <property type="match status" value="1"/>
</dbReference>
<dbReference type="PANTHER" id="PTHR48111:SF1">
    <property type="entry name" value="TWO-COMPONENT RESPONSE REGULATOR ORR33"/>
    <property type="match status" value="1"/>
</dbReference>
<accession>A0A3D8J955</accession>
<dbReference type="GO" id="GO:0032993">
    <property type="term" value="C:protein-DNA complex"/>
    <property type="evidence" value="ECO:0007669"/>
    <property type="project" value="TreeGrafter"/>
</dbReference>
<evidence type="ECO:0000259" key="11">
    <source>
        <dbReference type="PROSITE" id="PS51755"/>
    </source>
</evidence>
<dbReference type="InterPro" id="IPR001789">
    <property type="entry name" value="Sig_transdc_resp-reg_receiver"/>
</dbReference>
<keyword evidence="4" id="KW-0805">Transcription regulation</keyword>
<dbReference type="GO" id="GO:0006355">
    <property type="term" value="P:regulation of DNA-templated transcription"/>
    <property type="evidence" value="ECO:0007669"/>
    <property type="project" value="InterPro"/>
</dbReference>
<dbReference type="Gene3D" id="3.40.50.2300">
    <property type="match status" value="1"/>
</dbReference>
<dbReference type="PANTHER" id="PTHR48111">
    <property type="entry name" value="REGULATOR OF RPOS"/>
    <property type="match status" value="1"/>
</dbReference>
<evidence type="ECO:0000256" key="6">
    <source>
        <dbReference type="ARBA" id="ARBA00023163"/>
    </source>
</evidence>
<evidence type="ECO:0000256" key="5">
    <source>
        <dbReference type="ARBA" id="ARBA00023125"/>
    </source>
</evidence>
<dbReference type="InterPro" id="IPR016032">
    <property type="entry name" value="Sig_transdc_resp-reg_C-effctor"/>
</dbReference>
<dbReference type="FunFam" id="1.10.10.10:FF:000018">
    <property type="entry name" value="DNA-binding response regulator ResD"/>
    <property type="match status" value="1"/>
</dbReference>
<keyword evidence="6" id="KW-0804">Transcription</keyword>
<dbReference type="SMART" id="SM00862">
    <property type="entry name" value="Trans_reg_C"/>
    <property type="match status" value="1"/>
</dbReference>
<reference evidence="12 13" key="1">
    <citation type="submission" date="2018-04" db="EMBL/GenBank/DDBJ databases">
        <title>Novel Campyloabacter and Helicobacter Species and Strains.</title>
        <authorList>
            <person name="Mannion A.J."/>
            <person name="Shen Z."/>
            <person name="Fox J.G."/>
        </authorList>
    </citation>
    <scope>NUCLEOTIDE SEQUENCE [LARGE SCALE GENOMIC DNA]</scope>
    <source>
        <strain evidence="12 13">MIT 97-5075</strain>
    </source>
</reference>
<evidence type="ECO:0000256" key="4">
    <source>
        <dbReference type="ARBA" id="ARBA00023015"/>
    </source>
</evidence>
<dbReference type="EMBL" id="NXLW01000001">
    <property type="protein sequence ID" value="RDU73820.1"/>
    <property type="molecule type" value="Genomic_DNA"/>
</dbReference>
<organism evidence="12 13">
    <name type="scientific">Helicobacter aurati</name>
    <dbReference type="NCBI Taxonomy" id="137778"/>
    <lineage>
        <taxon>Bacteria</taxon>
        <taxon>Pseudomonadati</taxon>
        <taxon>Campylobacterota</taxon>
        <taxon>Epsilonproteobacteria</taxon>
        <taxon>Campylobacterales</taxon>
        <taxon>Helicobacteraceae</taxon>
        <taxon>Helicobacter</taxon>
    </lineage>
</organism>
<feature type="domain" description="OmpR/PhoB-type" evidence="11">
    <location>
        <begin position="124"/>
        <end position="220"/>
    </location>
</feature>
<dbReference type="InterPro" id="IPR036388">
    <property type="entry name" value="WH-like_DNA-bd_sf"/>
</dbReference>
<dbReference type="InterPro" id="IPR001867">
    <property type="entry name" value="OmpR/PhoB-type_DNA-bd"/>
</dbReference>
<evidence type="ECO:0000256" key="3">
    <source>
        <dbReference type="ARBA" id="ARBA00023012"/>
    </source>
</evidence>
<evidence type="ECO:0000313" key="13">
    <source>
        <dbReference type="Proteomes" id="UP000256424"/>
    </source>
</evidence>
<dbReference type="RefSeq" id="WP_104762652.1">
    <property type="nucleotide sequence ID" value="NZ_FZPM01000005.1"/>
</dbReference>
<dbReference type="GO" id="GO:0000976">
    <property type="term" value="F:transcription cis-regulatory region binding"/>
    <property type="evidence" value="ECO:0007669"/>
    <property type="project" value="TreeGrafter"/>
</dbReference>
<gene>
    <name evidence="12" type="ORF">CQA66_01150</name>
</gene>
<sequence>MVYILEDDKSILELLTYALKSQDIQVKGFDNPSDFDKAIKEQIPQILILDIMLPNRNGLEILKELKNNPHTKQVMVLILSALHCEIDKVKGLDLGADDYIVKPFGVMEFLARIRVLLRRCENKQQDFCIDELEFSTLEHNVKLYGKEIKLTLKEFELLGFLLKHPNRAFNRDSLLETLWGYGYAGESRTLDMHIKTLRQKLGKWGKKIKTVHGMGYKLKIHNN</sequence>
<name>A0A3D8J955_9HELI</name>
<dbReference type="OrthoDB" id="368799at2"/>
<evidence type="ECO:0000256" key="2">
    <source>
        <dbReference type="ARBA" id="ARBA00022553"/>
    </source>
</evidence>
<dbReference type="InterPro" id="IPR011006">
    <property type="entry name" value="CheY-like_superfamily"/>
</dbReference>
<dbReference type="SUPFAM" id="SSF46894">
    <property type="entry name" value="C-terminal effector domain of the bipartite response regulators"/>
    <property type="match status" value="1"/>
</dbReference>
<dbReference type="Gene3D" id="1.10.10.10">
    <property type="entry name" value="Winged helix-like DNA-binding domain superfamily/Winged helix DNA-binding domain"/>
    <property type="match status" value="1"/>
</dbReference>
<dbReference type="PROSITE" id="PS50110">
    <property type="entry name" value="RESPONSE_REGULATORY"/>
    <property type="match status" value="1"/>
</dbReference>
<dbReference type="GO" id="GO:0005829">
    <property type="term" value="C:cytosol"/>
    <property type="evidence" value="ECO:0007669"/>
    <property type="project" value="TreeGrafter"/>
</dbReference>
<dbReference type="SUPFAM" id="SSF52172">
    <property type="entry name" value="CheY-like"/>
    <property type="match status" value="1"/>
</dbReference>
<dbReference type="Pfam" id="PF00072">
    <property type="entry name" value="Response_reg"/>
    <property type="match status" value="1"/>
</dbReference>
<evidence type="ECO:0000256" key="7">
    <source>
        <dbReference type="ARBA" id="ARBA00024735"/>
    </source>
</evidence>
<dbReference type="CDD" id="cd00383">
    <property type="entry name" value="trans_reg_C"/>
    <property type="match status" value="1"/>
</dbReference>
<comment type="function">
    <text evidence="7">This protein is a positive regulator for the phosphate regulon. Transcription of this operon is positively regulated by PhoB and PhoR when phosphate is limited.</text>
</comment>
<dbReference type="Proteomes" id="UP000256424">
    <property type="component" value="Unassembled WGS sequence"/>
</dbReference>
<keyword evidence="2 8" id="KW-0597">Phosphoprotein</keyword>
<proteinExistence type="predicted"/>
<feature type="domain" description="Response regulatory" evidence="10">
    <location>
        <begin position="1"/>
        <end position="117"/>
    </location>
</feature>
<dbReference type="GO" id="GO:0000156">
    <property type="term" value="F:phosphorelay response regulator activity"/>
    <property type="evidence" value="ECO:0007669"/>
    <property type="project" value="TreeGrafter"/>
</dbReference>
<dbReference type="Gene3D" id="6.10.250.690">
    <property type="match status" value="1"/>
</dbReference>
<dbReference type="PROSITE" id="PS51755">
    <property type="entry name" value="OMPR_PHOB"/>
    <property type="match status" value="1"/>
</dbReference>
<dbReference type="InterPro" id="IPR039420">
    <property type="entry name" value="WalR-like"/>
</dbReference>
<keyword evidence="3" id="KW-0902">Two-component regulatory system</keyword>
<dbReference type="AlphaFoldDB" id="A0A3D8J955"/>
<evidence type="ECO:0000256" key="8">
    <source>
        <dbReference type="PROSITE-ProRule" id="PRU00169"/>
    </source>
</evidence>
<evidence type="ECO:0000256" key="1">
    <source>
        <dbReference type="ARBA" id="ARBA00013332"/>
    </source>
</evidence>
<feature type="modified residue" description="4-aspartylphosphate" evidence="8">
    <location>
        <position position="50"/>
    </location>
</feature>